<organism evidence="2 3">
    <name type="scientific">Tolypocladium capitatum</name>
    <dbReference type="NCBI Taxonomy" id="45235"/>
    <lineage>
        <taxon>Eukaryota</taxon>
        <taxon>Fungi</taxon>
        <taxon>Dikarya</taxon>
        <taxon>Ascomycota</taxon>
        <taxon>Pezizomycotina</taxon>
        <taxon>Sordariomycetes</taxon>
        <taxon>Hypocreomycetidae</taxon>
        <taxon>Hypocreales</taxon>
        <taxon>Ophiocordycipitaceae</taxon>
        <taxon>Tolypocladium</taxon>
    </lineage>
</organism>
<feature type="compositionally biased region" description="Basic and acidic residues" evidence="1">
    <location>
        <begin position="15"/>
        <end position="31"/>
    </location>
</feature>
<evidence type="ECO:0000256" key="1">
    <source>
        <dbReference type="SAM" id="MobiDB-lite"/>
    </source>
</evidence>
<proteinExistence type="predicted"/>
<comment type="caution">
    <text evidence="2">The sequence shown here is derived from an EMBL/GenBank/DDBJ whole genome shotgun (WGS) entry which is preliminary data.</text>
</comment>
<evidence type="ECO:0000313" key="2">
    <source>
        <dbReference type="EMBL" id="PNY27325.1"/>
    </source>
</evidence>
<accession>A0A2K3QIH5</accession>
<name>A0A2K3QIH5_9HYPO</name>
<dbReference type="AlphaFoldDB" id="A0A2K3QIH5"/>
<feature type="region of interest" description="Disordered" evidence="1">
    <location>
        <begin position="1"/>
        <end position="31"/>
    </location>
</feature>
<protein>
    <submittedName>
        <fullName evidence="2">Uncharacterized protein</fullName>
    </submittedName>
</protein>
<keyword evidence="3" id="KW-1185">Reference proteome</keyword>
<reference evidence="2 3" key="1">
    <citation type="submission" date="2017-08" db="EMBL/GenBank/DDBJ databases">
        <title>Harnessing the power of phylogenomics to disentangle the directionality and signatures of interkingdom host jumping in the parasitic fungal genus Tolypocladium.</title>
        <authorList>
            <person name="Quandt C.A."/>
            <person name="Patterson W."/>
            <person name="Spatafora J.W."/>
        </authorList>
    </citation>
    <scope>NUCLEOTIDE SEQUENCE [LARGE SCALE GENOMIC DNA]</scope>
    <source>
        <strain evidence="2 3">CBS 113982</strain>
    </source>
</reference>
<evidence type="ECO:0000313" key="3">
    <source>
        <dbReference type="Proteomes" id="UP000236621"/>
    </source>
</evidence>
<gene>
    <name evidence="2" type="ORF">TCAP_02746</name>
</gene>
<dbReference type="Proteomes" id="UP000236621">
    <property type="component" value="Unassembled WGS sequence"/>
</dbReference>
<sequence>MSPMKRASTLQRQLTLKESRTASHDEGREGDDLWASFNEADALRMRWLPSKRATLPRMMTILVHEQRHVRAKLSKKQRSLAS</sequence>
<dbReference type="EMBL" id="NRSZ01000421">
    <property type="protein sequence ID" value="PNY27325.1"/>
    <property type="molecule type" value="Genomic_DNA"/>
</dbReference>